<dbReference type="Proteomes" id="UP000265618">
    <property type="component" value="Unassembled WGS sequence"/>
</dbReference>
<name>A0A9K3CYM4_9EUKA</name>
<dbReference type="AlphaFoldDB" id="A0A9K3CYM4"/>
<feature type="transmembrane region" description="Helical" evidence="1">
    <location>
        <begin position="72"/>
        <end position="97"/>
    </location>
</feature>
<feature type="transmembrane region" description="Helical" evidence="1">
    <location>
        <begin position="118"/>
        <end position="143"/>
    </location>
</feature>
<evidence type="ECO:0000313" key="3">
    <source>
        <dbReference type="Proteomes" id="UP000265618"/>
    </source>
</evidence>
<evidence type="ECO:0000313" key="2">
    <source>
        <dbReference type="EMBL" id="GIQ84875.1"/>
    </source>
</evidence>
<accession>A0A9K3CYM4</accession>
<feature type="transmembrane region" description="Helical" evidence="1">
    <location>
        <begin position="46"/>
        <end position="66"/>
    </location>
</feature>
<gene>
    <name evidence="2" type="ORF">KIPB_006453</name>
</gene>
<comment type="caution">
    <text evidence="2">The sequence shown here is derived from an EMBL/GenBank/DDBJ whole genome shotgun (WGS) entry which is preliminary data.</text>
</comment>
<dbReference type="EMBL" id="BDIP01001660">
    <property type="protein sequence ID" value="GIQ84875.1"/>
    <property type="molecule type" value="Genomic_DNA"/>
</dbReference>
<protein>
    <submittedName>
        <fullName evidence="2">Uncharacterized protein</fullName>
    </submittedName>
</protein>
<organism evidence="2 3">
    <name type="scientific">Kipferlia bialata</name>
    <dbReference type="NCBI Taxonomy" id="797122"/>
    <lineage>
        <taxon>Eukaryota</taxon>
        <taxon>Metamonada</taxon>
        <taxon>Carpediemonas-like organisms</taxon>
        <taxon>Kipferlia</taxon>
    </lineage>
</organism>
<sequence>MPRGGFFPSSVHQWRHQRNTERLVFSTVAKLKFSGQKFALARDSMVFAFIFNAVLFLLHGFIAGLFPLDRMVAWILMISDATVGATIFFTSCLELTAGSIEARRAEKGVGHMFSEKTINLTLIAIIPYSIEVLALGYSSVILISFIGDQIDIWDFYIALPVLIAIETLAGGLGFGTACIGLFGRRWFDSMQL</sequence>
<keyword evidence="1" id="KW-0812">Transmembrane</keyword>
<feature type="transmembrane region" description="Helical" evidence="1">
    <location>
        <begin position="155"/>
        <end position="182"/>
    </location>
</feature>
<proteinExistence type="predicted"/>
<keyword evidence="3" id="KW-1185">Reference proteome</keyword>
<keyword evidence="1" id="KW-1133">Transmembrane helix</keyword>
<reference evidence="2 3" key="1">
    <citation type="journal article" date="2018" name="PLoS ONE">
        <title>The draft genome of Kipferlia bialata reveals reductive genome evolution in fornicate parasites.</title>
        <authorList>
            <person name="Tanifuji G."/>
            <person name="Takabayashi S."/>
            <person name="Kume K."/>
            <person name="Takagi M."/>
            <person name="Nakayama T."/>
            <person name="Kamikawa R."/>
            <person name="Inagaki Y."/>
            <person name="Hashimoto T."/>
        </authorList>
    </citation>
    <scope>NUCLEOTIDE SEQUENCE [LARGE SCALE GENOMIC DNA]</scope>
    <source>
        <strain evidence="2">NY0173</strain>
    </source>
</reference>
<evidence type="ECO:0000256" key="1">
    <source>
        <dbReference type="SAM" id="Phobius"/>
    </source>
</evidence>
<keyword evidence="1" id="KW-0472">Membrane</keyword>